<organism evidence="3 4">
    <name type="scientific">Metallococcus carri</name>
    <dbReference type="NCBI Taxonomy" id="1656884"/>
    <lineage>
        <taxon>Bacteria</taxon>
        <taxon>Bacillati</taxon>
        <taxon>Actinomycetota</taxon>
        <taxon>Actinomycetes</taxon>
        <taxon>Micrococcales</taxon>
        <taxon>Dermacoccaceae</taxon>
        <taxon>Metallococcus</taxon>
    </lineage>
</organism>
<dbReference type="Proteomes" id="UP000744769">
    <property type="component" value="Unassembled WGS sequence"/>
</dbReference>
<keyword evidence="4" id="KW-1185">Reference proteome</keyword>
<dbReference type="InterPro" id="IPR052019">
    <property type="entry name" value="F420H2_bilvrd_red/Heme_oxyg"/>
</dbReference>
<dbReference type="Pfam" id="PF01243">
    <property type="entry name" value="PNPOx_N"/>
    <property type="match status" value="1"/>
</dbReference>
<dbReference type="EC" id="1.-.-.-" evidence="3"/>
<name>A0A967B4U3_9MICO</name>
<protein>
    <submittedName>
        <fullName evidence="3">PPOX class F420-dependent oxidoreductase</fullName>
        <ecNumber evidence="3">1.-.-.-</ecNumber>
    </submittedName>
</protein>
<dbReference type="GO" id="GO:0016627">
    <property type="term" value="F:oxidoreductase activity, acting on the CH-CH group of donors"/>
    <property type="evidence" value="ECO:0007669"/>
    <property type="project" value="TreeGrafter"/>
</dbReference>
<dbReference type="GO" id="GO:0070967">
    <property type="term" value="F:coenzyme F420 binding"/>
    <property type="evidence" value="ECO:0007669"/>
    <property type="project" value="TreeGrafter"/>
</dbReference>
<dbReference type="GO" id="GO:0005829">
    <property type="term" value="C:cytosol"/>
    <property type="evidence" value="ECO:0007669"/>
    <property type="project" value="TreeGrafter"/>
</dbReference>
<gene>
    <name evidence="3" type="ORF">G9U51_16105</name>
</gene>
<dbReference type="PANTHER" id="PTHR35176:SF11">
    <property type="entry name" value="PYRIDOXAMINE 5'-PHOSPHATE OXIDASE FAMILY PROTEIN"/>
    <property type="match status" value="1"/>
</dbReference>
<dbReference type="Gene3D" id="2.30.110.10">
    <property type="entry name" value="Electron Transport, Fmn-binding Protein, Chain A"/>
    <property type="match status" value="1"/>
</dbReference>
<accession>A0A967B4U3</accession>
<dbReference type="AlphaFoldDB" id="A0A967B4U3"/>
<dbReference type="RefSeq" id="WP_166198460.1">
    <property type="nucleotide sequence ID" value="NZ_JAAOIV010000014.1"/>
</dbReference>
<dbReference type="InterPro" id="IPR011576">
    <property type="entry name" value="Pyridox_Oxase_N"/>
</dbReference>
<keyword evidence="1 3" id="KW-0560">Oxidoreductase</keyword>
<dbReference type="EMBL" id="JAAOIV010000014">
    <property type="protein sequence ID" value="NHN57295.1"/>
    <property type="molecule type" value="Genomic_DNA"/>
</dbReference>
<evidence type="ECO:0000313" key="4">
    <source>
        <dbReference type="Proteomes" id="UP000744769"/>
    </source>
</evidence>
<dbReference type="InterPro" id="IPR012349">
    <property type="entry name" value="Split_barrel_FMN-bd"/>
</dbReference>
<dbReference type="NCBIfam" id="TIGR03666">
    <property type="entry name" value="Rv2061_F420"/>
    <property type="match status" value="1"/>
</dbReference>
<comment type="caution">
    <text evidence="3">The sequence shown here is derived from an EMBL/GenBank/DDBJ whole genome shotgun (WGS) entry which is preliminary data.</text>
</comment>
<evidence type="ECO:0000259" key="2">
    <source>
        <dbReference type="Pfam" id="PF01243"/>
    </source>
</evidence>
<evidence type="ECO:0000313" key="3">
    <source>
        <dbReference type="EMBL" id="NHN57295.1"/>
    </source>
</evidence>
<proteinExistence type="predicted"/>
<sequence>MTVQTFQALATEDFVLLTTFRRDGRAVPTPVWVAALDGRLVVSTPEGTGKLKRLAHTQRVTLQPCSRRGAPTPGTTVIEGIAEVSRDPEVRRAAEKRLLAKYRLQWRVVLLIERIVRQGRAKPRPVVIIDPTPAG</sequence>
<dbReference type="PANTHER" id="PTHR35176">
    <property type="entry name" value="HEME OXYGENASE HI_0854-RELATED"/>
    <property type="match status" value="1"/>
</dbReference>
<reference evidence="3" key="1">
    <citation type="submission" date="2020-03" db="EMBL/GenBank/DDBJ databases">
        <title>Draft sequencing of Calidifontibacter sp. DB0510.</title>
        <authorList>
            <person name="Kim D.-U."/>
        </authorList>
    </citation>
    <scope>NUCLEOTIDE SEQUENCE</scope>
    <source>
        <strain evidence="3">DB0510</strain>
    </source>
</reference>
<dbReference type="InterPro" id="IPR019965">
    <property type="entry name" value="PPOX_F420-dep_Rv2061_put"/>
</dbReference>
<evidence type="ECO:0000256" key="1">
    <source>
        <dbReference type="ARBA" id="ARBA00023002"/>
    </source>
</evidence>
<feature type="domain" description="Pyridoxamine 5'-phosphate oxidase N-terminal" evidence="2">
    <location>
        <begin position="7"/>
        <end position="117"/>
    </location>
</feature>
<dbReference type="SUPFAM" id="SSF50475">
    <property type="entry name" value="FMN-binding split barrel"/>
    <property type="match status" value="1"/>
</dbReference>